<organism evidence="2">
    <name type="scientific">Bracon brevicornis</name>
    <dbReference type="NCBI Taxonomy" id="1563983"/>
    <lineage>
        <taxon>Eukaryota</taxon>
        <taxon>Metazoa</taxon>
        <taxon>Ecdysozoa</taxon>
        <taxon>Arthropoda</taxon>
        <taxon>Hexapoda</taxon>
        <taxon>Insecta</taxon>
        <taxon>Pterygota</taxon>
        <taxon>Neoptera</taxon>
        <taxon>Endopterygota</taxon>
        <taxon>Hymenoptera</taxon>
        <taxon>Apocrita</taxon>
        <taxon>Ichneumonoidea</taxon>
        <taxon>Braconidae</taxon>
        <taxon>Braconinae</taxon>
        <taxon>Bracon</taxon>
    </lineage>
</organism>
<reference evidence="2" key="1">
    <citation type="submission" date="2020-07" db="EMBL/GenBank/DDBJ databases">
        <authorList>
            <person name="Ferguson B K."/>
        </authorList>
    </citation>
    <scope>NUCLEOTIDE SEQUENCE</scope>
    <source>
        <strain evidence="2">L06</strain>
    </source>
</reference>
<accession>A0A6V7HPE3</accession>
<gene>
    <name evidence="2" type="ORF">BBRV_LOCUS65</name>
</gene>
<dbReference type="GO" id="GO:0048168">
    <property type="term" value="P:regulation of neuronal synaptic plasticity"/>
    <property type="evidence" value="ECO:0007669"/>
    <property type="project" value="TreeGrafter"/>
</dbReference>
<evidence type="ECO:0000313" key="2">
    <source>
        <dbReference type="EMBL" id="CAD1527620.1"/>
    </source>
</evidence>
<dbReference type="EMBL" id="CADCXW020000001">
    <property type="protein sequence ID" value="CAD1527620.1"/>
    <property type="molecule type" value="Genomic_DNA"/>
</dbReference>
<dbReference type="PANTHER" id="PTHR13109:SF7">
    <property type="entry name" value="NEUROCHONDRIN"/>
    <property type="match status" value="1"/>
</dbReference>
<sequence>MSISEGVTKCAAVLKMVKTDSEKFAALFMVTKLVDKNCGAAEKKLLFEAIGSKFLKKLLVNNDVPVDCPPQVYKSVALSILSAFCVEEELASHPEMIVQVPGLLEIVTNADDDASDDDLIIVSEAYTVLQAIAQHEPGQRSLLENGAIQKMCEIYSEKSFQTDEALNILVTLVSHLGSEAWNATDGSQFHSILNKIALDFETDHSERKFKLCAILGALLNSCRKEIIATSSKEESWPQSLNKGLSDILCSKIGKNQRDPALKLASAVLQLLGAEWALMDEEKPKVLFLMLIQLSSIEVRMQLEGKQLKTVVQNDDLLVSCFIILEICLSYITTDQLDLEQKEKQSLYTALKGAFSAIIGLLTSVSKMKELTNVKERLFVCAMVRVLAAWLAHETSAMRSQLYNILPFILNIANDTFYAHRNRKLAEKSKLLKDAKSGEESQAAPTPDPLSEIDVLRIMLPALCHLAVEEDARKILLKCKQDEVLFECLSYHWTIVHYKKPPVPRSERLKALKEPEKALDPKTLEEMNDSRAAMVSICNVLMNITVLEVKLVEQSSTFASLLKFIFTNLPELKQTSENLVLHGHLAVLGLLLLKQQAKLVKKNDFSICRYIQATIRFLWDAYIVDESNDPTELVVAMFYKEHWMEIVELWFLGMQTMAGVFSLIPWIIEFAIESGWIEGIIDLLKKVKIGTLPPNVKSAYEDLLCHLVKADPNAISVLKKNGALTVCRNHRMMELGKNLFGD</sequence>
<dbReference type="GO" id="GO:0030425">
    <property type="term" value="C:dendrite"/>
    <property type="evidence" value="ECO:0007669"/>
    <property type="project" value="TreeGrafter"/>
</dbReference>
<comment type="similarity">
    <text evidence="1">Belongs to the neurochondrin family.</text>
</comment>
<name>A0A6V7HPE3_9HYME</name>
<dbReference type="GO" id="GO:0031175">
    <property type="term" value="P:neuron projection development"/>
    <property type="evidence" value="ECO:0007669"/>
    <property type="project" value="TreeGrafter"/>
</dbReference>
<protein>
    <recommendedName>
        <fullName evidence="3">Neurochondrin</fullName>
    </recommendedName>
</protein>
<dbReference type="PANTHER" id="PTHR13109">
    <property type="entry name" value="NEUROCHONDRIN"/>
    <property type="match status" value="1"/>
</dbReference>
<dbReference type="Pfam" id="PF05536">
    <property type="entry name" value="Neurochondrin"/>
    <property type="match status" value="1"/>
</dbReference>
<evidence type="ECO:0008006" key="3">
    <source>
        <dbReference type="Google" id="ProtNLM"/>
    </source>
</evidence>
<dbReference type="InterPro" id="IPR008709">
    <property type="entry name" value="Neurochondrin"/>
</dbReference>
<dbReference type="InterPro" id="IPR016024">
    <property type="entry name" value="ARM-type_fold"/>
</dbReference>
<dbReference type="SUPFAM" id="SSF48371">
    <property type="entry name" value="ARM repeat"/>
    <property type="match status" value="1"/>
</dbReference>
<dbReference type="AlphaFoldDB" id="A0A6V7HPE3"/>
<evidence type="ECO:0000256" key="1">
    <source>
        <dbReference type="ARBA" id="ARBA00006927"/>
    </source>
</evidence>
<proteinExistence type="inferred from homology"/>